<dbReference type="InterPro" id="IPR011990">
    <property type="entry name" value="TPR-like_helical_dom_sf"/>
</dbReference>
<dbReference type="Gene3D" id="1.20.58.320">
    <property type="entry name" value="TPR-like"/>
    <property type="match status" value="1"/>
</dbReference>
<keyword evidence="2" id="KW-1185">Reference proteome</keyword>
<reference evidence="1 2" key="1">
    <citation type="submission" date="2016-11" db="EMBL/GenBank/DDBJ databases">
        <authorList>
            <person name="Jaros S."/>
            <person name="Januszkiewicz K."/>
            <person name="Wedrychowicz H."/>
        </authorList>
    </citation>
    <scope>NUCLEOTIDE SEQUENCE [LARGE SCALE GENOMIC DNA]</scope>
    <source>
        <strain evidence="1 2">DSM 16917</strain>
    </source>
</reference>
<dbReference type="Pfam" id="PF06041">
    <property type="entry name" value="DUF924"/>
    <property type="match status" value="1"/>
</dbReference>
<evidence type="ECO:0000313" key="2">
    <source>
        <dbReference type="Proteomes" id="UP000184268"/>
    </source>
</evidence>
<evidence type="ECO:0000313" key="1">
    <source>
        <dbReference type="EMBL" id="SHI09916.1"/>
    </source>
</evidence>
<dbReference type="RefSeq" id="WP_067660862.1">
    <property type="nucleotide sequence ID" value="NZ_FQXG01000007.1"/>
</dbReference>
<dbReference type="STRING" id="299255.SAMN02745129_4097"/>
<dbReference type="AlphaFoldDB" id="A0A1M5YD74"/>
<dbReference type="Proteomes" id="UP000184268">
    <property type="component" value="Unassembled WGS sequence"/>
</dbReference>
<proteinExistence type="predicted"/>
<gene>
    <name evidence="1" type="ORF">SAMN02745129_4097</name>
</gene>
<organism evidence="1 2">
    <name type="scientific">Ferrimonas marina</name>
    <dbReference type="NCBI Taxonomy" id="299255"/>
    <lineage>
        <taxon>Bacteria</taxon>
        <taxon>Pseudomonadati</taxon>
        <taxon>Pseudomonadota</taxon>
        <taxon>Gammaproteobacteria</taxon>
        <taxon>Alteromonadales</taxon>
        <taxon>Ferrimonadaceae</taxon>
        <taxon>Ferrimonas</taxon>
    </lineage>
</organism>
<dbReference type="SUPFAM" id="SSF48452">
    <property type="entry name" value="TPR-like"/>
    <property type="match status" value="1"/>
</dbReference>
<protein>
    <submittedName>
        <fullName evidence="1">Uncharacterized conserved protein, DUF924 family</fullName>
    </submittedName>
</protein>
<dbReference type="InterPro" id="IPR010323">
    <property type="entry name" value="DUF924"/>
</dbReference>
<sequence length="200" mass="22695">MDINHVIDFWFGRLDSEGLPVEPMNKLWFGASELTDSAIRLHFGKLHRQAVEGELGHWLQSAEGRLALIILLDQFSRNIFRGKAEAFAYDATALALCKQGIELGLDKQLALSQRLFFYMPLQHSEQLEDQLIGVAMLERMMAGLSGPAREQVASTLRFQKAHLEIIERFGRFPHRNAVLGRRESEEERAYLAQGGARFGQ</sequence>
<accession>A0A1M5YD74</accession>
<name>A0A1M5YD74_9GAMM</name>
<dbReference type="EMBL" id="FQXG01000007">
    <property type="protein sequence ID" value="SHI09916.1"/>
    <property type="molecule type" value="Genomic_DNA"/>
</dbReference>
<dbReference type="Gene3D" id="1.25.40.10">
    <property type="entry name" value="Tetratricopeptide repeat domain"/>
    <property type="match status" value="1"/>
</dbReference>
<dbReference type="OrthoDB" id="7593450at2"/>